<dbReference type="GO" id="GO:0003677">
    <property type="term" value="F:DNA binding"/>
    <property type="evidence" value="ECO:0007669"/>
    <property type="project" value="UniProtKB-KW"/>
</dbReference>
<dbReference type="GO" id="GO:0006355">
    <property type="term" value="P:regulation of DNA-templated transcription"/>
    <property type="evidence" value="ECO:0007669"/>
    <property type="project" value="InterPro"/>
</dbReference>
<dbReference type="PANTHER" id="PTHR32071:SF113">
    <property type="entry name" value="ALGINATE BIOSYNTHESIS TRANSCRIPTIONAL REGULATORY PROTEIN ALGB"/>
    <property type="match status" value="1"/>
</dbReference>
<dbReference type="KEGG" id="dvl:Dvul_2173"/>
<keyword evidence="1" id="KW-0547">Nucleotide-binding</keyword>
<evidence type="ECO:0000256" key="2">
    <source>
        <dbReference type="ARBA" id="ARBA00022840"/>
    </source>
</evidence>
<name>A0A0H3AA27_NITV4</name>
<sequence length="490" mass="53204">MARVLIVDDDPLFCEMFCDAMQLHGHEAGSACTLHEGRERIAVAKPEVVFLDVRLPDGNGLDLVTDIVALADGPEVVVITAAGDPAAAEQAITSGAWDYIQKPASIETMRVALDRALCHRRRRTAAHGGVPDMSGIVGESPRLKHCLAMLGEAAASEATVLLTGETGTGKELFARAIHRNSPRASGPFVAVDCAALSPALVESELFGHHRGAFTGAVTSRMGLVRQADGGTLFLDEVGELPLEQQRAFLRVLQERRFRPVGGSEEVTSDFRLVAATNRNLWDMAGRGAFRQDLLYRLQGFMVSLPPLRERAGDVRLLVIHHARRICERLGLAVKSFSPEMLALLDGHMWPGNVRELVNVVEMLVLSARHDSVISPEHLPAPFRVLLARARVTRADDAPSAFEDSGDRDVAPFGGALSGGKPRDDGGNGTAVGAWKEHRQRELDRVEREYLVELLRASGGSVTVAGSIAGVSRQRLYAMLRKHGMVRQWRA</sequence>
<dbReference type="RefSeq" id="WP_010938105.1">
    <property type="nucleotide sequence ID" value="NC_008751.1"/>
</dbReference>
<dbReference type="PROSITE" id="PS50045">
    <property type="entry name" value="SIGMA54_INTERACT_4"/>
    <property type="match status" value="1"/>
</dbReference>
<evidence type="ECO:0000256" key="1">
    <source>
        <dbReference type="ARBA" id="ARBA00022741"/>
    </source>
</evidence>
<accession>A0A0H3AA27</accession>
<feature type="region of interest" description="Disordered" evidence="7">
    <location>
        <begin position="397"/>
        <end position="431"/>
    </location>
</feature>
<dbReference type="InterPro" id="IPR027417">
    <property type="entry name" value="P-loop_NTPase"/>
</dbReference>
<dbReference type="SMR" id="A0A0H3AA27"/>
<keyword evidence="6" id="KW-0597">Phosphoprotein</keyword>
<dbReference type="Gene3D" id="1.10.8.60">
    <property type="match status" value="1"/>
</dbReference>
<evidence type="ECO:0000256" key="4">
    <source>
        <dbReference type="ARBA" id="ARBA00023125"/>
    </source>
</evidence>
<dbReference type="PROSITE" id="PS50110">
    <property type="entry name" value="RESPONSE_REGULATORY"/>
    <property type="match status" value="1"/>
</dbReference>
<evidence type="ECO:0000256" key="5">
    <source>
        <dbReference type="ARBA" id="ARBA00023163"/>
    </source>
</evidence>
<organism evidence="10 11">
    <name type="scientific">Nitratidesulfovibrio vulgaris (strain DP4)</name>
    <name type="common">Desulfovibrio vulgaris</name>
    <dbReference type="NCBI Taxonomy" id="391774"/>
    <lineage>
        <taxon>Bacteria</taxon>
        <taxon>Pseudomonadati</taxon>
        <taxon>Thermodesulfobacteriota</taxon>
        <taxon>Desulfovibrionia</taxon>
        <taxon>Desulfovibrionales</taxon>
        <taxon>Desulfovibrionaceae</taxon>
        <taxon>Nitratidesulfovibrio</taxon>
    </lineage>
</organism>
<dbReference type="InterPro" id="IPR009057">
    <property type="entry name" value="Homeodomain-like_sf"/>
</dbReference>
<dbReference type="SUPFAM" id="SSF46689">
    <property type="entry name" value="Homeodomain-like"/>
    <property type="match status" value="1"/>
</dbReference>
<dbReference type="CDD" id="cd00009">
    <property type="entry name" value="AAA"/>
    <property type="match status" value="1"/>
</dbReference>
<evidence type="ECO:0000313" key="10">
    <source>
        <dbReference type="EMBL" id="ABM29189.1"/>
    </source>
</evidence>
<dbReference type="SMART" id="SM00448">
    <property type="entry name" value="REC"/>
    <property type="match status" value="1"/>
</dbReference>
<dbReference type="AlphaFoldDB" id="A0A0H3AA27"/>
<feature type="modified residue" description="4-aspartylphosphate" evidence="6">
    <location>
        <position position="52"/>
    </location>
</feature>
<dbReference type="InterPro" id="IPR025944">
    <property type="entry name" value="Sigma_54_int_dom_CS"/>
</dbReference>
<dbReference type="FunFam" id="3.40.50.300:FF:000006">
    <property type="entry name" value="DNA-binding transcriptional regulator NtrC"/>
    <property type="match status" value="1"/>
</dbReference>
<dbReference type="PROSITE" id="PS00676">
    <property type="entry name" value="SIGMA54_INTERACT_2"/>
    <property type="match status" value="1"/>
</dbReference>
<evidence type="ECO:0000256" key="7">
    <source>
        <dbReference type="SAM" id="MobiDB-lite"/>
    </source>
</evidence>
<dbReference type="SMART" id="SM00382">
    <property type="entry name" value="AAA"/>
    <property type="match status" value="1"/>
</dbReference>
<reference evidence="11" key="1">
    <citation type="journal article" date="2009" name="Environ. Microbiol.">
        <title>Contribution of mobile genetic elements to Desulfovibrio vulgaris genome plasticity.</title>
        <authorList>
            <person name="Walker C.B."/>
            <person name="Stolyar S."/>
            <person name="Chivian D."/>
            <person name="Pinel N."/>
            <person name="Gabster J.A."/>
            <person name="Dehal P.S."/>
            <person name="He Z."/>
            <person name="Yang Z.K."/>
            <person name="Yen H.C."/>
            <person name="Zhou J."/>
            <person name="Wall J.D."/>
            <person name="Hazen T.C."/>
            <person name="Arkin A.P."/>
            <person name="Stahl D.A."/>
        </authorList>
    </citation>
    <scope>NUCLEOTIDE SEQUENCE [LARGE SCALE GENOMIC DNA]</scope>
    <source>
        <strain evidence="11">DP4</strain>
    </source>
</reference>
<protein>
    <submittedName>
        <fullName evidence="10">Two component, sigma54 specific, transcriptional regulator, Fis family</fullName>
    </submittedName>
</protein>
<proteinExistence type="predicted"/>
<dbReference type="InterPro" id="IPR003593">
    <property type="entry name" value="AAA+_ATPase"/>
</dbReference>
<dbReference type="Gene3D" id="1.10.10.60">
    <property type="entry name" value="Homeodomain-like"/>
    <property type="match status" value="1"/>
</dbReference>
<dbReference type="PROSITE" id="PS00675">
    <property type="entry name" value="SIGMA54_INTERACT_1"/>
    <property type="match status" value="1"/>
</dbReference>
<dbReference type="Gene3D" id="3.40.50.2300">
    <property type="match status" value="1"/>
</dbReference>
<dbReference type="EMBL" id="CP000527">
    <property type="protein sequence ID" value="ABM29189.1"/>
    <property type="molecule type" value="Genomic_DNA"/>
</dbReference>
<keyword evidence="2" id="KW-0067">ATP-binding</keyword>
<evidence type="ECO:0000259" key="9">
    <source>
        <dbReference type="PROSITE" id="PS50110"/>
    </source>
</evidence>
<keyword evidence="5" id="KW-0804">Transcription</keyword>
<dbReference type="SUPFAM" id="SSF52172">
    <property type="entry name" value="CheY-like"/>
    <property type="match status" value="1"/>
</dbReference>
<dbReference type="Pfam" id="PF00072">
    <property type="entry name" value="Response_reg"/>
    <property type="match status" value="1"/>
</dbReference>
<dbReference type="InterPro" id="IPR025943">
    <property type="entry name" value="Sigma_54_int_dom_ATP-bd_2"/>
</dbReference>
<dbReference type="InterPro" id="IPR002078">
    <property type="entry name" value="Sigma_54_int"/>
</dbReference>
<dbReference type="PANTHER" id="PTHR32071">
    <property type="entry name" value="TRANSCRIPTIONAL REGULATORY PROTEIN"/>
    <property type="match status" value="1"/>
</dbReference>
<feature type="domain" description="Sigma-54 factor interaction" evidence="8">
    <location>
        <begin position="136"/>
        <end position="365"/>
    </location>
</feature>
<gene>
    <name evidence="10" type="ordered locus">Dvul_2173</name>
</gene>
<dbReference type="PROSITE" id="PS00688">
    <property type="entry name" value="SIGMA54_INTERACT_3"/>
    <property type="match status" value="1"/>
</dbReference>
<evidence type="ECO:0000256" key="6">
    <source>
        <dbReference type="PROSITE-ProRule" id="PRU00169"/>
    </source>
</evidence>
<dbReference type="Gene3D" id="3.40.50.300">
    <property type="entry name" value="P-loop containing nucleotide triphosphate hydrolases"/>
    <property type="match status" value="1"/>
</dbReference>
<keyword evidence="3" id="KW-0805">Transcription regulation</keyword>
<dbReference type="InterPro" id="IPR011006">
    <property type="entry name" value="CheY-like_superfamily"/>
</dbReference>
<evidence type="ECO:0000256" key="3">
    <source>
        <dbReference type="ARBA" id="ARBA00023015"/>
    </source>
</evidence>
<evidence type="ECO:0000313" key="11">
    <source>
        <dbReference type="Proteomes" id="UP000009173"/>
    </source>
</evidence>
<keyword evidence="4" id="KW-0238">DNA-binding</keyword>
<dbReference type="Proteomes" id="UP000009173">
    <property type="component" value="Chromosome"/>
</dbReference>
<dbReference type="Pfam" id="PF25601">
    <property type="entry name" value="AAA_lid_14"/>
    <property type="match status" value="1"/>
</dbReference>
<feature type="domain" description="Response regulatory" evidence="9">
    <location>
        <begin position="3"/>
        <end position="117"/>
    </location>
</feature>
<evidence type="ECO:0000259" key="8">
    <source>
        <dbReference type="PROSITE" id="PS50045"/>
    </source>
</evidence>
<dbReference type="SUPFAM" id="SSF52540">
    <property type="entry name" value="P-loop containing nucleoside triphosphate hydrolases"/>
    <property type="match status" value="1"/>
</dbReference>
<dbReference type="GO" id="GO:0005524">
    <property type="term" value="F:ATP binding"/>
    <property type="evidence" value="ECO:0007669"/>
    <property type="project" value="UniProtKB-KW"/>
</dbReference>
<dbReference type="GO" id="GO:0000160">
    <property type="term" value="P:phosphorelay signal transduction system"/>
    <property type="evidence" value="ECO:0007669"/>
    <property type="project" value="InterPro"/>
</dbReference>
<dbReference type="InterPro" id="IPR025662">
    <property type="entry name" value="Sigma_54_int_dom_ATP-bd_1"/>
</dbReference>
<dbReference type="Pfam" id="PF00158">
    <property type="entry name" value="Sigma54_activat"/>
    <property type="match status" value="1"/>
</dbReference>
<dbReference type="InterPro" id="IPR058031">
    <property type="entry name" value="AAA_lid_NorR"/>
</dbReference>
<dbReference type="InterPro" id="IPR001789">
    <property type="entry name" value="Sig_transdc_resp-reg_receiver"/>
</dbReference>
<dbReference type="HOGENOM" id="CLU_000445_0_3_7"/>